<feature type="domain" description="Nudix hydrolase" evidence="12">
    <location>
        <begin position="42"/>
        <end position="178"/>
    </location>
</feature>
<comment type="cofactor">
    <cofactor evidence="10">
        <name>Mn(2+)</name>
        <dbReference type="ChEBI" id="CHEBI:29035"/>
    </cofactor>
    <text evidence="10">Binds 1 Mn(2+) ion per subunit.</text>
</comment>
<evidence type="ECO:0000256" key="7">
    <source>
        <dbReference type="ARBA" id="ARBA00023211"/>
    </source>
</evidence>
<keyword evidence="5 10" id="KW-0479">Metal-binding</keyword>
<dbReference type="NCBIfam" id="NF002995">
    <property type="entry name" value="PRK03759.1"/>
    <property type="match status" value="1"/>
</dbReference>
<feature type="binding site" evidence="10">
    <location>
        <position position="128"/>
    </location>
    <ligand>
        <name>Mn(2+)</name>
        <dbReference type="ChEBI" id="CHEBI:29035"/>
    </ligand>
</feature>
<comment type="cofactor">
    <cofactor evidence="10">
        <name>Mg(2+)</name>
        <dbReference type="ChEBI" id="CHEBI:18420"/>
    </cofactor>
    <text evidence="10">Binds 1 Mg(2+) ion per subunit. The magnesium ion binds only when substrate is bound.</text>
</comment>
<comment type="catalytic activity">
    <reaction evidence="10">
        <text>isopentenyl diphosphate = dimethylallyl diphosphate</text>
        <dbReference type="Rhea" id="RHEA:23284"/>
        <dbReference type="ChEBI" id="CHEBI:57623"/>
        <dbReference type="ChEBI" id="CHEBI:128769"/>
        <dbReference type="EC" id="5.3.3.2"/>
    </reaction>
</comment>
<reference evidence="13 14" key="1">
    <citation type="submission" date="2014-10" db="EMBL/GenBank/DDBJ databases">
        <title>Genome sequence of Micropolyspora internatus JCM3315.</title>
        <authorList>
            <person name="Shin S.-K."/>
            <person name="Yi H."/>
        </authorList>
    </citation>
    <scope>NUCLEOTIDE SEQUENCE [LARGE SCALE GENOMIC DNA]</scope>
    <source>
        <strain evidence="13 14">JCM 3315</strain>
    </source>
</reference>
<dbReference type="CDD" id="cd02885">
    <property type="entry name" value="NUDIX_IPP_Isomerase"/>
    <property type="match status" value="1"/>
</dbReference>
<dbReference type="NCBIfam" id="TIGR02150">
    <property type="entry name" value="IPP_isom_1"/>
    <property type="match status" value="1"/>
</dbReference>
<evidence type="ECO:0000256" key="1">
    <source>
        <dbReference type="ARBA" id="ARBA00004826"/>
    </source>
</evidence>
<dbReference type="GO" id="GO:0008299">
    <property type="term" value="P:isoprenoid biosynthetic process"/>
    <property type="evidence" value="ECO:0007669"/>
    <property type="project" value="UniProtKB-UniRule"/>
</dbReference>
<accession>A0A837DAR5</accession>
<comment type="function">
    <text evidence="10">Catalyzes the 1,3-allylic rearrangement of the homoallylic substrate isopentenyl (IPP) to its highly electrophilic allylic isomer, dimethylallyl diphosphate (DMAPP).</text>
</comment>
<feature type="binding site" evidence="10">
    <location>
        <position position="37"/>
    </location>
    <ligand>
        <name>Mn(2+)</name>
        <dbReference type="ChEBI" id="CHEBI:29035"/>
    </ligand>
</feature>
<evidence type="ECO:0000256" key="5">
    <source>
        <dbReference type="ARBA" id="ARBA00022723"/>
    </source>
</evidence>
<dbReference type="UniPathway" id="UPA00059">
    <property type="reaction ID" value="UER00104"/>
</dbReference>
<evidence type="ECO:0000256" key="6">
    <source>
        <dbReference type="ARBA" id="ARBA00022842"/>
    </source>
</evidence>
<comment type="subcellular location">
    <subcellularLocation>
        <location evidence="10">Cytoplasm</location>
    </subcellularLocation>
</comment>
<name>A0A837DAR5_9PSEU</name>
<evidence type="ECO:0000256" key="3">
    <source>
        <dbReference type="ARBA" id="ARBA00012057"/>
    </source>
</evidence>
<keyword evidence="4 10" id="KW-0963">Cytoplasm</keyword>
<keyword evidence="7 10" id="KW-0464">Manganese</keyword>
<evidence type="ECO:0000259" key="12">
    <source>
        <dbReference type="PROSITE" id="PS51462"/>
    </source>
</evidence>
<dbReference type="SUPFAM" id="SSF55811">
    <property type="entry name" value="Nudix"/>
    <property type="match status" value="1"/>
</dbReference>
<dbReference type="InterPro" id="IPR011876">
    <property type="entry name" value="IsopentenylPP_isomerase_typ1"/>
</dbReference>
<dbReference type="OMA" id="LRLCPWF"/>
<protein>
    <recommendedName>
        <fullName evidence="3 10">Isopentenyl-diphosphate Delta-isomerase</fullName>
        <shortName evidence="10">IPP isomerase</shortName>
        <ecNumber evidence="3 10">5.3.3.2</ecNumber>
    </recommendedName>
    <alternativeName>
        <fullName evidence="10">IPP:DMAPP isomerase</fullName>
    </alternativeName>
    <alternativeName>
        <fullName evidence="10">Isopentenyl pyrophosphate isomerase</fullName>
    </alternativeName>
</protein>
<feature type="binding site" evidence="10">
    <location>
        <position position="99"/>
    </location>
    <ligand>
        <name>Mg(2+)</name>
        <dbReference type="ChEBI" id="CHEBI:18420"/>
    </ligand>
</feature>
<dbReference type="PANTHER" id="PTHR10885">
    <property type="entry name" value="ISOPENTENYL-DIPHOSPHATE DELTA-ISOMERASE"/>
    <property type="match status" value="1"/>
</dbReference>
<evidence type="ECO:0000256" key="4">
    <source>
        <dbReference type="ARBA" id="ARBA00022490"/>
    </source>
</evidence>
<dbReference type="OrthoDB" id="9809458at2"/>
<dbReference type="Proteomes" id="UP000030848">
    <property type="component" value="Unassembled WGS sequence"/>
</dbReference>
<dbReference type="PIRSF" id="PIRSF018427">
    <property type="entry name" value="Isopntndiph_ism"/>
    <property type="match status" value="1"/>
</dbReference>
<dbReference type="GO" id="GO:0050992">
    <property type="term" value="P:dimethylallyl diphosphate biosynthetic process"/>
    <property type="evidence" value="ECO:0007669"/>
    <property type="project" value="UniProtKB-UniRule"/>
</dbReference>
<evidence type="ECO:0000256" key="11">
    <source>
        <dbReference type="PIRSR" id="PIRSR018427-1"/>
    </source>
</evidence>
<feature type="active site" evidence="10 11">
    <location>
        <position position="128"/>
    </location>
</feature>
<dbReference type="GO" id="GO:0005737">
    <property type="term" value="C:cytoplasm"/>
    <property type="evidence" value="ECO:0007669"/>
    <property type="project" value="UniProtKB-SubCell"/>
</dbReference>
<keyword evidence="9 10" id="KW-0413">Isomerase</keyword>
<evidence type="ECO:0000256" key="9">
    <source>
        <dbReference type="ARBA" id="ARBA00023235"/>
    </source>
</evidence>
<dbReference type="InterPro" id="IPR015797">
    <property type="entry name" value="NUDIX_hydrolase-like_dom_sf"/>
</dbReference>
<proteinExistence type="inferred from homology"/>
<dbReference type="GO" id="GO:0004452">
    <property type="term" value="F:isopentenyl-diphosphate delta-isomerase activity"/>
    <property type="evidence" value="ECO:0007669"/>
    <property type="project" value="UniProtKB-UniRule"/>
</dbReference>
<dbReference type="GO" id="GO:0046872">
    <property type="term" value="F:metal ion binding"/>
    <property type="evidence" value="ECO:0007669"/>
    <property type="project" value="UniProtKB-KW"/>
</dbReference>
<dbReference type="EMBL" id="JRZE01000003">
    <property type="protein sequence ID" value="KHF44482.1"/>
    <property type="molecule type" value="Genomic_DNA"/>
</dbReference>
<feature type="binding site" evidence="10">
    <location>
        <position position="81"/>
    </location>
    <ligand>
        <name>Mn(2+)</name>
        <dbReference type="ChEBI" id="CHEBI:29035"/>
    </ligand>
</feature>
<dbReference type="HAMAP" id="MF_00202">
    <property type="entry name" value="Idi"/>
    <property type="match status" value="1"/>
</dbReference>
<dbReference type="Pfam" id="PF00293">
    <property type="entry name" value="NUDIX"/>
    <property type="match status" value="1"/>
</dbReference>
<keyword evidence="8 10" id="KW-0414">Isoprene biosynthesis</keyword>
<evidence type="ECO:0000313" key="14">
    <source>
        <dbReference type="Proteomes" id="UP000030848"/>
    </source>
</evidence>
<dbReference type="PANTHER" id="PTHR10885:SF0">
    <property type="entry name" value="ISOPENTENYL-DIPHOSPHATE DELTA-ISOMERASE"/>
    <property type="match status" value="1"/>
</dbReference>
<comment type="similarity">
    <text evidence="2 10">Belongs to the IPP isomerase type 1 family.</text>
</comment>
<sequence>MTQKLGPEVELDPEVEYVVLCGTRHERIGYAPKAEVHHQSTPLHLAFSCYLFDADGNFLVTWRAKHKPTFPGVRTNSCCGHPGPGESIPDAIARRLTDELGIAADRIELMLPEFTYEAAMPDGTRENEVCPVYRATVATRPEPEPNPDEVHDTEWVPWEKFLAEVDADPTSVSPWCALQVEQLRALGPDPLTWPVAENQRLPEVAREPLEKR</sequence>
<evidence type="ECO:0000256" key="10">
    <source>
        <dbReference type="HAMAP-Rule" id="MF_00202"/>
    </source>
</evidence>
<comment type="caution">
    <text evidence="13">The sequence shown here is derived from an EMBL/GenBank/DDBJ whole genome shotgun (WGS) entry which is preliminary data.</text>
</comment>
<feature type="active site" evidence="10 11">
    <location>
        <position position="79"/>
    </location>
</feature>
<gene>
    <name evidence="10" type="primary">idi</name>
    <name evidence="13" type="ORF">MINT15_13640</name>
</gene>
<evidence type="ECO:0000256" key="8">
    <source>
        <dbReference type="ARBA" id="ARBA00023229"/>
    </source>
</evidence>
<dbReference type="RefSeq" id="WP_015788000.1">
    <property type="nucleotide sequence ID" value="NZ_CALJZO010000094.1"/>
</dbReference>
<organism evidence="13 14">
    <name type="scientific">Saccharomonospora viridis</name>
    <dbReference type="NCBI Taxonomy" id="1852"/>
    <lineage>
        <taxon>Bacteria</taxon>
        <taxon>Bacillati</taxon>
        <taxon>Actinomycetota</taxon>
        <taxon>Actinomycetes</taxon>
        <taxon>Pseudonocardiales</taxon>
        <taxon>Pseudonocardiaceae</taxon>
        <taxon>Saccharomonospora</taxon>
    </lineage>
</organism>
<evidence type="ECO:0000313" key="13">
    <source>
        <dbReference type="EMBL" id="KHF44482.1"/>
    </source>
</evidence>
<dbReference type="PROSITE" id="PS51462">
    <property type="entry name" value="NUDIX"/>
    <property type="match status" value="1"/>
</dbReference>
<dbReference type="InterPro" id="IPR056375">
    <property type="entry name" value="Idi_bact"/>
</dbReference>
<evidence type="ECO:0000256" key="2">
    <source>
        <dbReference type="ARBA" id="ARBA00007579"/>
    </source>
</evidence>
<dbReference type="AlphaFoldDB" id="A0A837DAR5"/>
<comment type="pathway">
    <text evidence="1 10">Isoprenoid biosynthesis; dimethylallyl diphosphate biosynthesis; dimethylallyl diphosphate from isopentenyl diphosphate: step 1/1.</text>
</comment>
<feature type="binding site" evidence="10">
    <location>
        <position position="126"/>
    </location>
    <ligand>
        <name>Mn(2+)</name>
        <dbReference type="ChEBI" id="CHEBI:29035"/>
    </ligand>
</feature>
<feature type="binding site" evidence="10">
    <location>
        <position position="44"/>
    </location>
    <ligand>
        <name>Mn(2+)</name>
        <dbReference type="ChEBI" id="CHEBI:29035"/>
    </ligand>
</feature>
<dbReference type="EC" id="5.3.3.2" evidence="3 10"/>
<dbReference type="Gene3D" id="3.90.79.10">
    <property type="entry name" value="Nucleoside Triphosphate Pyrophosphohydrolase"/>
    <property type="match status" value="1"/>
</dbReference>
<dbReference type="InterPro" id="IPR000086">
    <property type="entry name" value="NUDIX_hydrolase_dom"/>
</dbReference>
<keyword evidence="6 10" id="KW-0460">Magnesium</keyword>